<dbReference type="EMBL" id="JAVRJZ010000003">
    <property type="protein sequence ID" value="KAK2724809.1"/>
    <property type="molecule type" value="Genomic_DNA"/>
</dbReference>
<feature type="transmembrane region" description="Helical" evidence="1">
    <location>
        <begin position="21"/>
        <end position="45"/>
    </location>
</feature>
<keyword evidence="4" id="KW-1185">Reference proteome</keyword>
<organism evidence="3 4">
    <name type="scientific">Artemia franciscana</name>
    <name type="common">Brine shrimp</name>
    <name type="synonym">Artemia sanfranciscana</name>
    <dbReference type="NCBI Taxonomy" id="6661"/>
    <lineage>
        <taxon>Eukaryota</taxon>
        <taxon>Metazoa</taxon>
        <taxon>Ecdysozoa</taxon>
        <taxon>Arthropoda</taxon>
        <taxon>Crustacea</taxon>
        <taxon>Branchiopoda</taxon>
        <taxon>Anostraca</taxon>
        <taxon>Artemiidae</taxon>
        <taxon>Artemia</taxon>
    </lineage>
</organism>
<evidence type="ECO:0000313" key="4">
    <source>
        <dbReference type="Proteomes" id="UP001187531"/>
    </source>
</evidence>
<dbReference type="Pfam" id="PF09335">
    <property type="entry name" value="VTT_dom"/>
    <property type="match status" value="1"/>
</dbReference>
<proteinExistence type="predicted"/>
<feature type="transmembrane region" description="Helical" evidence="1">
    <location>
        <begin position="65"/>
        <end position="88"/>
    </location>
</feature>
<feature type="domain" description="VTT" evidence="2">
    <location>
        <begin position="86"/>
        <end position="201"/>
    </location>
</feature>
<accession>A0AA88I623</accession>
<feature type="transmembrane region" description="Helical" evidence="1">
    <location>
        <begin position="95"/>
        <end position="120"/>
    </location>
</feature>
<dbReference type="PANTHER" id="PTHR46593:SF1">
    <property type="entry name" value="TRANSMEMBRANE PROTEIN 64"/>
    <property type="match status" value="1"/>
</dbReference>
<protein>
    <recommendedName>
        <fullName evidence="2">VTT domain-containing protein</fullName>
    </recommendedName>
</protein>
<evidence type="ECO:0000259" key="2">
    <source>
        <dbReference type="Pfam" id="PF09335"/>
    </source>
</evidence>
<dbReference type="InterPro" id="IPR053069">
    <property type="entry name" value="TVP38/TMEM64"/>
</dbReference>
<keyword evidence="1" id="KW-1133">Transmembrane helix</keyword>
<dbReference type="Proteomes" id="UP001187531">
    <property type="component" value="Unassembled WGS sequence"/>
</dbReference>
<comment type="caution">
    <text evidence="3">The sequence shown here is derived from an EMBL/GenBank/DDBJ whole genome shotgun (WGS) entry which is preliminary data.</text>
</comment>
<reference evidence="3" key="1">
    <citation type="submission" date="2023-07" db="EMBL/GenBank/DDBJ databases">
        <title>Chromosome-level genome assembly of Artemia franciscana.</title>
        <authorList>
            <person name="Jo E."/>
        </authorList>
    </citation>
    <scope>NUCLEOTIDE SEQUENCE</scope>
    <source>
        <tissue evidence="3">Whole body</tissue>
    </source>
</reference>
<gene>
    <name evidence="3" type="ORF">QYM36_001327</name>
</gene>
<evidence type="ECO:0000256" key="1">
    <source>
        <dbReference type="SAM" id="Phobius"/>
    </source>
</evidence>
<dbReference type="InterPro" id="IPR032816">
    <property type="entry name" value="VTT_dom"/>
</dbReference>
<dbReference type="GO" id="GO:0051480">
    <property type="term" value="P:regulation of cytosolic calcium ion concentration"/>
    <property type="evidence" value="ECO:0007669"/>
    <property type="project" value="TreeGrafter"/>
</dbReference>
<evidence type="ECO:0000313" key="3">
    <source>
        <dbReference type="EMBL" id="KAK2724810.1"/>
    </source>
</evidence>
<keyword evidence="1" id="KW-0472">Membrane</keyword>
<feature type="transmembrane region" description="Helical" evidence="1">
    <location>
        <begin position="219"/>
        <end position="238"/>
    </location>
</feature>
<dbReference type="GO" id="GO:0005783">
    <property type="term" value="C:endoplasmic reticulum"/>
    <property type="evidence" value="ECO:0007669"/>
    <property type="project" value="TreeGrafter"/>
</dbReference>
<dbReference type="EMBL" id="JAVRJZ010000003">
    <property type="protein sequence ID" value="KAK2724810.1"/>
    <property type="molecule type" value="Genomic_DNA"/>
</dbReference>
<dbReference type="EMBL" id="JAVRJZ010000003">
    <property type="protein sequence ID" value="KAK2724808.1"/>
    <property type="molecule type" value="Genomic_DNA"/>
</dbReference>
<name>A0AA88I623_ARTSF</name>
<dbReference type="AlphaFoldDB" id="A0AA88I623"/>
<dbReference type="PANTHER" id="PTHR46593">
    <property type="entry name" value="TRANSMEMBRANE PROTEIN 64"/>
    <property type="match status" value="1"/>
</dbReference>
<keyword evidence="1" id="KW-0812">Transmembrane</keyword>
<sequence length="262" mass="28649">MDGKNGRVTPDVANESINCSCLSPGTVCQLLTSVFTLSLLTFFAIEFKEYVSSLLLWAESLSPPIIYLIFVMMFTIVSLPFTWGYILLNLACGFLFGMVNGMLVVVTTASIGVLVSHLTVKYFCAKCIAERLLSGDMFKALLMVISGSDSFKVVMISRLTPIPFGLQNAVFAVSPLSIKSYLCATAIGLLPTQVINVYLGSTVRSMQDVLTDSNTATTGYFVFAVQVMISMLLMMFVLRKAKIELNKMVQKNTLSSSIENVI</sequence>